<evidence type="ECO:0000256" key="1">
    <source>
        <dbReference type="SAM" id="Phobius"/>
    </source>
</evidence>
<protein>
    <recommendedName>
        <fullName evidence="4">Prepilin-type N-terminal cleavage/methylation domain-containing protein</fullName>
    </recommendedName>
</protein>
<name>A0AA96GEQ4_9BACT</name>
<sequence>MPHVSIGSPKGYTLVEVVVALSLSLLTVSVVYALYIQELKAQVVREQILDMQQQARVVVDLVTREILMAGYDPRGVNRDSDLTNDFEGITYDPQKLSIKADINGNGITSDANESIVFVYDASTHLLRRNTGGGNQPFGEDIEAFGIDYLDQAGNPTTDSKAIRQVRISVTARTSQPDPQYAKNGGYRTVTLHSRITMRNVQS</sequence>
<feature type="transmembrane region" description="Helical" evidence="1">
    <location>
        <begin position="12"/>
        <end position="35"/>
    </location>
</feature>
<keyword evidence="1" id="KW-0812">Transmembrane</keyword>
<evidence type="ECO:0008006" key="4">
    <source>
        <dbReference type="Google" id="ProtNLM"/>
    </source>
</evidence>
<dbReference type="EMBL" id="CP116967">
    <property type="protein sequence ID" value="WNM58670.1"/>
    <property type="molecule type" value="Genomic_DNA"/>
</dbReference>
<gene>
    <name evidence="2" type="ORF">PP769_02560</name>
</gene>
<keyword evidence="3" id="KW-1185">Reference proteome</keyword>
<keyword evidence="1" id="KW-1133">Transmembrane helix</keyword>
<dbReference type="InterPro" id="IPR012902">
    <property type="entry name" value="N_methyl_site"/>
</dbReference>
<keyword evidence="1" id="KW-0472">Membrane</keyword>
<dbReference type="KEGG" id="nall:PP769_02560"/>
<dbReference type="Proteomes" id="UP001302719">
    <property type="component" value="Chromosome"/>
</dbReference>
<evidence type="ECO:0000313" key="3">
    <source>
        <dbReference type="Proteomes" id="UP001302719"/>
    </source>
</evidence>
<reference evidence="2 3" key="1">
    <citation type="submission" date="2023-01" db="EMBL/GenBank/DDBJ databases">
        <title>Cultivation and genomic characterization of new, ubiquitous marine nitrite-oxidizing bacteria from the Nitrospirales.</title>
        <authorList>
            <person name="Mueller A.J."/>
            <person name="Daebeler A."/>
            <person name="Herbold C.W."/>
            <person name="Kirkegaard R.H."/>
            <person name="Daims H."/>
        </authorList>
    </citation>
    <scope>NUCLEOTIDE SEQUENCE [LARGE SCALE GENOMIC DNA]</scope>
    <source>
        <strain evidence="2 3">VA</strain>
    </source>
</reference>
<accession>A0AA96GEQ4</accession>
<evidence type="ECO:0000313" key="2">
    <source>
        <dbReference type="EMBL" id="WNM58670.1"/>
    </source>
</evidence>
<organism evidence="2 3">
    <name type="scientific">Candidatus Nitrospira allomarina</name>
    <dbReference type="NCBI Taxonomy" id="3020900"/>
    <lineage>
        <taxon>Bacteria</taxon>
        <taxon>Pseudomonadati</taxon>
        <taxon>Nitrospirota</taxon>
        <taxon>Nitrospiria</taxon>
        <taxon>Nitrospirales</taxon>
        <taxon>Nitrospiraceae</taxon>
        <taxon>Nitrospira</taxon>
    </lineage>
</organism>
<dbReference type="PROSITE" id="PS00409">
    <property type="entry name" value="PROKAR_NTER_METHYL"/>
    <property type="match status" value="1"/>
</dbReference>
<dbReference type="RefSeq" id="WP_312644802.1">
    <property type="nucleotide sequence ID" value="NZ_CP116967.1"/>
</dbReference>
<proteinExistence type="predicted"/>
<dbReference type="AlphaFoldDB" id="A0AA96GEQ4"/>